<protein>
    <recommendedName>
        <fullName evidence="1">DUF4236 domain-containing protein</fullName>
    </recommendedName>
</protein>
<name>A0A1U7M5K3_TISCR</name>
<organism evidence="2 3">
    <name type="scientific">Tissierella creatinophila DSM 6911</name>
    <dbReference type="NCBI Taxonomy" id="1123403"/>
    <lineage>
        <taxon>Bacteria</taxon>
        <taxon>Bacillati</taxon>
        <taxon>Bacillota</taxon>
        <taxon>Tissierellia</taxon>
        <taxon>Tissierellales</taxon>
        <taxon>Tissierellaceae</taxon>
        <taxon>Tissierella</taxon>
    </lineage>
</organism>
<dbReference type="InterPro" id="IPR025330">
    <property type="entry name" value="DUF4236"/>
</dbReference>
<proteinExistence type="predicted"/>
<keyword evidence="3" id="KW-1185">Reference proteome</keyword>
<dbReference type="Proteomes" id="UP000186112">
    <property type="component" value="Unassembled WGS sequence"/>
</dbReference>
<evidence type="ECO:0000259" key="1">
    <source>
        <dbReference type="Pfam" id="PF14020"/>
    </source>
</evidence>
<dbReference type="RefSeq" id="WP_075726496.1">
    <property type="nucleotide sequence ID" value="NZ_LTDM01000022.1"/>
</dbReference>
<sequence>MGFRYRKSIKIAPGVKLNLGKKSASVSFGVKGARQTISTTGRKTTTVGIPGSGLYYTKSSSSKNTKANKNNSYVPNNTYSNEDAYQAVEDFNDSIDYLTTLHKNYDYDYNWEAIYNEPPPFKFGEKGPNELHSIGVLEKYKPNILEKIFISKLEKKIKKLENDISISKDKDDSLYIEWKKQNELAKLVLEGDLNSYIKALQDLNFSNNLQGMINSFNFKISKDDVLTIDYHINIDGIIPEQYASLTQTGKLSIKNYTKTAYYEILKLYVCGLALHISRNAFGLLPIKTVIVNTNNYILNTEIGRQEDISILSTMINRDELEKLNFDLIDPYDSLNNFKHNVKFLKTKGFQPVEKIII</sequence>
<reference evidence="2 3" key="1">
    <citation type="submission" date="2016-02" db="EMBL/GenBank/DDBJ databases">
        <title>Genome sequence of Tissierella creatinophila DSM 6911.</title>
        <authorList>
            <person name="Poehlein A."/>
            <person name="Daniel R."/>
        </authorList>
    </citation>
    <scope>NUCLEOTIDE SEQUENCE [LARGE SCALE GENOMIC DNA]</scope>
    <source>
        <strain evidence="2 3">DSM 6911</strain>
    </source>
</reference>
<dbReference type="AlphaFoldDB" id="A0A1U7M5K3"/>
<evidence type="ECO:0000313" key="3">
    <source>
        <dbReference type="Proteomes" id="UP000186112"/>
    </source>
</evidence>
<gene>
    <name evidence="2" type="ORF">TICRE_14050</name>
</gene>
<dbReference type="OrthoDB" id="983149at2"/>
<evidence type="ECO:0000313" key="2">
    <source>
        <dbReference type="EMBL" id="OLS02604.1"/>
    </source>
</evidence>
<feature type="domain" description="DUF4236" evidence="1">
    <location>
        <begin position="3"/>
        <end position="57"/>
    </location>
</feature>
<dbReference type="EMBL" id="LTDM01000022">
    <property type="protein sequence ID" value="OLS02604.1"/>
    <property type="molecule type" value="Genomic_DNA"/>
</dbReference>
<accession>A0A1U7M5K3</accession>
<comment type="caution">
    <text evidence="2">The sequence shown here is derived from an EMBL/GenBank/DDBJ whole genome shotgun (WGS) entry which is preliminary data.</text>
</comment>
<dbReference type="Pfam" id="PF14020">
    <property type="entry name" value="DUF4236"/>
    <property type="match status" value="1"/>
</dbReference>